<dbReference type="GO" id="GO:0005581">
    <property type="term" value="C:collagen trimer"/>
    <property type="evidence" value="ECO:0007669"/>
    <property type="project" value="UniProtKB-KW"/>
</dbReference>
<sequence length="123" mass="14068">MIFQKGNNLKSNLEKELDNFRGLTDEAFSVAAEVDTEIMKVRKSRRADFGICECHEENFCPRGPPGRPGAPGLNGEHGRKELKENEGFQELYLKYRRYNSTDAELVKLVKKVFQVKEACVDDQ</sequence>
<name>A0ABR3L352_TRISP</name>
<keyword evidence="2" id="KW-1185">Reference proteome</keyword>
<proteinExistence type="predicted"/>
<evidence type="ECO:0000313" key="2">
    <source>
        <dbReference type="Proteomes" id="UP001558632"/>
    </source>
</evidence>
<reference evidence="1 2" key="1">
    <citation type="submission" date="2024-07" db="EMBL/GenBank/DDBJ databases">
        <title>Enhanced genomic and transcriptomic resources for Trichinella pseudospiralis and T. spiralis underpin the discovery of pronounced molecular differences between stages and species.</title>
        <authorList>
            <person name="Pasi K.K."/>
            <person name="La Rosa G."/>
            <person name="Gomez-Morales M.A."/>
            <person name="Tosini F."/>
            <person name="Sumanam S."/>
            <person name="Young N.D."/>
            <person name="Chang B.C."/>
            <person name="Robin G.B."/>
        </authorList>
    </citation>
    <scope>NUCLEOTIDE SEQUENCE [LARGE SCALE GENOMIC DNA]</scope>
    <source>
        <strain evidence="1">ISS534</strain>
    </source>
</reference>
<protein>
    <submittedName>
        <fullName evidence="1">Collagen alpha-2(IV) chain</fullName>
    </submittedName>
</protein>
<accession>A0ABR3L352</accession>
<evidence type="ECO:0000313" key="1">
    <source>
        <dbReference type="EMBL" id="KAL1246102.1"/>
    </source>
</evidence>
<dbReference type="Proteomes" id="UP001558632">
    <property type="component" value="Unassembled WGS sequence"/>
</dbReference>
<dbReference type="EMBL" id="JBEUSY010000022">
    <property type="protein sequence ID" value="KAL1246102.1"/>
    <property type="molecule type" value="Genomic_DNA"/>
</dbReference>
<organism evidence="1 2">
    <name type="scientific">Trichinella spiralis</name>
    <name type="common">Trichina worm</name>
    <dbReference type="NCBI Taxonomy" id="6334"/>
    <lineage>
        <taxon>Eukaryota</taxon>
        <taxon>Metazoa</taxon>
        <taxon>Ecdysozoa</taxon>
        <taxon>Nematoda</taxon>
        <taxon>Enoplea</taxon>
        <taxon>Dorylaimia</taxon>
        <taxon>Trichinellida</taxon>
        <taxon>Trichinellidae</taxon>
        <taxon>Trichinella</taxon>
    </lineage>
</organism>
<keyword evidence="1" id="KW-0176">Collagen</keyword>
<comment type="caution">
    <text evidence="1">The sequence shown here is derived from an EMBL/GenBank/DDBJ whole genome shotgun (WGS) entry which is preliminary data.</text>
</comment>
<gene>
    <name evidence="1" type="ORF">TSPI_01217</name>
</gene>